<sequence>MSADDVVSPRDTILARIRANRPAGEHPRPDVPRFPVLHAGRPLEPDDYVGVFETNLKAMGGKPAPEDADDLAALVRRLFPKAGVVASRVPELAGDIDVAACRPQDLAGVDVAVVRAAFAIAETGSILLSEAELGVNALAYLAQHLLVLLDPADIVASTQDAYHRPEFKERRYAAFHTGPSATADIEGVLIHGAQGVRSLTVAMRPRA</sequence>
<dbReference type="Gene3D" id="3.40.50.10420">
    <property type="entry name" value="NagB/RpiA/CoA transferase-like"/>
    <property type="match status" value="1"/>
</dbReference>
<dbReference type="Pfam" id="PF02589">
    <property type="entry name" value="LUD_dom"/>
    <property type="match status" value="1"/>
</dbReference>
<feature type="domain" description="LUD" evidence="1">
    <location>
        <begin position="104"/>
        <end position="201"/>
    </location>
</feature>
<proteinExistence type="predicted"/>
<comment type="caution">
    <text evidence="2">The sequence shown here is derived from an EMBL/GenBank/DDBJ whole genome shotgun (WGS) entry which is preliminary data.</text>
</comment>
<dbReference type="PANTHER" id="PTHR43682:SF1">
    <property type="entry name" value="LACTATE UTILIZATION PROTEIN C"/>
    <property type="match status" value="1"/>
</dbReference>
<dbReference type="InterPro" id="IPR024185">
    <property type="entry name" value="FTHF_cligase-like_sf"/>
</dbReference>
<dbReference type="AlphaFoldDB" id="A0AAV4ZSW4"/>
<evidence type="ECO:0000313" key="2">
    <source>
        <dbReference type="EMBL" id="GJD91654.1"/>
    </source>
</evidence>
<dbReference type="PANTHER" id="PTHR43682">
    <property type="entry name" value="LACTATE UTILIZATION PROTEIN C"/>
    <property type="match status" value="1"/>
</dbReference>
<organism evidence="2 3">
    <name type="scientific">Methylobacterium hispanicum</name>
    <dbReference type="NCBI Taxonomy" id="270350"/>
    <lineage>
        <taxon>Bacteria</taxon>
        <taxon>Pseudomonadati</taxon>
        <taxon>Pseudomonadota</taxon>
        <taxon>Alphaproteobacteria</taxon>
        <taxon>Hyphomicrobiales</taxon>
        <taxon>Methylobacteriaceae</taxon>
        <taxon>Methylobacterium</taxon>
    </lineage>
</organism>
<evidence type="ECO:0000259" key="1">
    <source>
        <dbReference type="Pfam" id="PF02589"/>
    </source>
</evidence>
<dbReference type="EMBL" id="BPQO01000030">
    <property type="protein sequence ID" value="GJD91654.1"/>
    <property type="molecule type" value="Genomic_DNA"/>
</dbReference>
<keyword evidence="3" id="KW-1185">Reference proteome</keyword>
<reference evidence="2" key="2">
    <citation type="submission" date="2021-08" db="EMBL/GenBank/DDBJ databases">
        <authorList>
            <person name="Tani A."/>
            <person name="Ola A."/>
            <person name="Ogura Y."/>
            <person name="Katsura K."/>
            <person name="Hayashi T."/>
        </authorList>
    </citation>
    <scope>NUCLEOTIDE SEQUENCE</scope>
    <source>
        <strain evidence="2">DSM 16372</strain>
    </source>
</reference>
<dbReference type="InterPro" id="IPR037171">
    <property type="entry name" value="NagB/RpiA_transferase-like"/>
</dbReference>
<accession>A0AAV4ZSW4</accession>
<name>A0AAV4ZSW4_9HYPH</name>
<protein>
    <recommendedName>
        <fullName evidence="1">LUD domain-containing protein</fullName>
    </recommendedName>
</protein>
<dbReference type="InterPro" id="IPR003741">
    <property type="entry name" value="LUD_dom"/>
</dbReference>
<dbReference type="Proteomes" id="UP001055247">
    <property type="component" value="Unassembled WGS sequence"/>
</dbReference>
<dbReference type="SUPFAM" id="SSF100950">
    <property type="entry name" value="NagB/RpiA/CoA transferase-like"/>
    <property type="match status" value="1"/>
</dbReference>
<gene>
    <name evidence="2" type="ORF">BHAOGJBA_5202</name>
</gene>
<reference evidence="2" key="1">
    <citation type="journal article" date="2016" name="Front. Microbiol.">
        <title>Genome Sequence of the Piezophilic, Mesophilic Sulfate-Reducing Bacterium Desulfovibrio indicus J2T.</title>
        <authorList>
            <person name="Cao J."/>
            <person name="Maignien L."/>
            <person name="Shao Z."/>
            <person name="Alain K."/>
            <person name="Jebbar M."/>
        </authorList>
    </citation>
    <scope>NUCLEOTIDE SEQUENCE</scope>
    <source>
        <strain evidence="2">DSM 16372</strain>
    </source>
</reference>
<evidence type="ECO:0000313" key="3">
    <source>
        <dbReference type="Proteomes" id="UP001055247"/>
    </source>
</evidence>